<comment type="caution">
    <text evidence="2">The sequence shown here is derived from an EMBL/GenBank/DDBJ whole genome shotgun (WGS) entry which is preliminary data.</text>
</comment>
<protein>
    <submittedName>
        <fullName evidence="2">DUF4915 domain-containing protein</fullName>
    </submittedName>
</protein>
<gene>
    <name evidence="2" type="ORF">GC097_06850</name>
</gene>
<proteinExistence type="predicted"/>
<dbReference type="SUPFAM" id="SSF63825">
    <property type="entry name" value="YWTD domain"/>
    <property type="match status" value="1"/>
</dbReference>
<dbReference type="Proteomes" id="UP000618579">
    <property type="component" value="Unassembled WGS sequence"/>
</dbReference>
<dbReference type="RefSeq" id="WP_171682600.1">
    <property type="nucleotide sequence ID" value="NZ_WHNZ01000015.1"/>
</dbReference>
<keyword evidence="3" id="KW-1185">Reference proteome</keyword>
<accession>A0ABX1ZJA1</accession>
<dbReference type="InterPro" id="IPR017481">
    <property type="entry name" value="CHP03032"/>
</dbReference>
<evidence type="ECO:0000259" key="1">
    <source>
        <dbReference type="Pfam" id="PF16261"/>
    </source>
</evidence>
<name>A0ABX1ZJA1_9BACL</name>
<feature type="domain" description="Conserved hypothetical protein CHP03032" evidence="1">
    <location>
        <begin position="87"/>
        <end position="252"/>
    </location>
</feature>
<evidence type="ECO:0000313" key="3">
    <source>
        <dbReference type="Proteomes" id="UP000618579"/>
    </source>
</evidence>
<evidence type="ECO:0000313" key="2">
    <source>
        <dbReference type="EMBL" id="NOU99727.1"/>
    </source>
</evidence>
<dbReference type="Pfam" id="PF16261">
    <property type="entry name" value="DUF4915"/>
    <property type="match status" value="1"/>
</dbReference>
<dbReference type="EMBL" id="WHNZ01000015">
    <property type="protein sequence ID" value="NOU99727.1"/>
    <property type="molecule type" value="Genomic_DNA"/>
</dbReference>
<reference evidence="2 3" key="1">
    <citation type="submission" date="2019-10" db="EMBL/GenBank/DDBJ databases">
        <title>Description of Paenibacillus pedi sp. nov.</title>
        <authorList>
            <person name="Carlier A."/>
            <person name="Qi S."/>
        </authorList>
    </citation>
    <scope>NUCLEOTIDE SEQUENCE [LARGE SCALE GENOMIC DNA]</scope>
    <source>
        <strain evidence="2 3">LMG 31457</strain>
    </source>
</reference>
<organism evidence="2 3">
    <name type="scientific">Paenibacillus planticolens</name>
    <dbReference type="NCBI Taxonomy" id="2654976"/>
    <lineage>
        <taxon>Bacteria</taxon>
        <taxon>Bacillati</taxon>
        <taxon>Bacillota</taxon>
        <taxon>Bacilli</taxon>
        <taxon>Bacillales</taxon>
        <taxon>Paenibacillaceae</taxon>
        <taxon>Paenibacillus</taxon>
    </lineage>
</organism>
<sequence length="308" mass="35264">MLLYGLEKDQDFQYLDTKLLVSCPASGPDMGGLWLLDFKHNSLKKLYTGSCLGMTWVNERLIMTTDDNQIIALNDQFQILSKTKHRNLDFHGIAKFKDKVVLIAETAINAIGCYEADTFMRLGEIRFNTVDKDIHHINDIWLEGNTLYVSMFSTHDKWYLDPTKKRGGIVAVDLSDFQPDQQLYVNPANHLVVEDLYMPHTVMVHKNQLAYCDSMTFRAITGEQTMIQAGGFTRGLAITDHTVFIGQSRMRHVLRIPHEFSNCSLEGGIYVYNPEFRISRFVSLPAQQVYQILIIYPENRQEASADGR</sequence>